<organism evidence="1 2">
    <name type="scientific">Salix udensis</name>
    <dbReference type="NCBI Taxonomy" id="889485"/>
    <lineage>
        <taxon>Eukaryota</taxon>
        <taxon>Viridiplantae</taxon>
        <taxon>Streptophyta</taxon>
        <taxon>Embryophyta</taxon>
        <taxon>Tracheophyta</taxon>
        <taxon>Spermatophyta</taxon>
        <taxon>Magnoliopsida</taxon>
        <taxon>eudicotyledons</taxon>
        <taxon>Gunneridae</taxon>
        <taxon>Pentapetalae</taxon>
        <taxon>rosids</taxon>
        <taxon>fabids</taxon>
        <taxon>Malpighiales</taxon>
        <taxon>Salicaceae</taxon>
        <taxon>Saliceae</taxon>
        <taxon>Salix</taxon>
    </lineage>
</organism>
<name>A0AAD6JAM3_9ROSI</name>
<accession>A0AAD6JAM3</accession>
<reference evidence="1 2" key="1">
    <citation type="journal article" date="2023" name="Int. J. Mol. Sci.">
        <title>De Novo Assembly and Annotation of 11 Diverse Shrub Willow (Salix) Genomes Reveals Novel Gene Organization in Sex-Linked Regions.</title>
        <authorList>
            <person name="Hyden B."/>
            <person name="Feng K."/>
            <person name="Yates T.B."/>
            <person name="Jawdy S."/>
            <person name="Cereghino C."/>
            <person name="Smart L.B."/>
            <person name="Muchero W."/>
        </authorList>
    </citation>
    <scope>NUCLEOTIDE SEQUENCE [LARGE SCALE GENOMIC DNA]</scope>
    <source>
        <tissue evidence="1">Shoot tip</tissue>
    </source>
</reference>
<sequence length="62" mass="6899">MSMAKESIPVKSQHEIKNRSTNTFSKTILSRTLAFCSASICRLVRPSFSIPVLFIGTPHETC</sequence>
<dbReference type="EMBL" id="JAPFFJ010000019">
    <property type="protein sequence ID" value="KAJ6400634.1"/>
    <property type="molecule type" value="Genomic_DNA"/>
</dbReference>
<gene>
    <name evidence="1" type="ORF">OIU84_016139</name>
</gene>
<dbReference type="AlphaFoldDB" id="A0AAD6JAM3"/>
<keyword evidence="2" id="KW-1185">Reference proteome</keyword>
<evidence type="ECO:0000313" key="2">
    <source>
        <dbReference type="Proteomes" id="UP001162972"/>
    </source>
</evidence>
<proteinExistence type="predicted"/>
<dbReference type="Proteomes" id="UP001162972">
    <property type="component" value="Chromosome 14"/>
</dbReference>
<evidence type="ECO:0000313" key="1">
    <source>
        <dbReference type="EMBL" id="KAJ6400634.1"/>
    </source>
</evidence>
<protein>
    <submittedName>
        <fullName evidence="1">Uncharacterized protein</fullName>
    </submittedName>
</protein>
<comment type="caution">
    <text evidence="1">The sequence shown here is derived from an EMBL/GenBank/DDBJ whole genome shotgun (WGS) entry which is preliminary data.</text>
</comment>